<dbReference type="EMBL" id="CP050066">
    <property type="protein sequence ID" value="QIP06032.1"/>
    <property type="molecule type" value="Genomic_DNA"/>
</dbReference>
<dbReference type="InterPro" id="IPR051540">
    <property type="entry name" value="S-2-haloacid_dehalogenase"/>
</dbReference>
<proteinExistence type="inferred from homology"/>
<dbReference type="CDD" id="cd02588">
    <property type="entry name" value="HAD_L2-DEX"/>
    <property type="match status" value="1"/>
</dbReference>
<dbReference type="AlphaFoldDB" id="A0A2U8Q5H6"/>
<dbReference type="GO" id="GO:0018784">
    <property type="term" value="F:(S)-2-haloacid dehalogenase activity"/>
    <property type="evidence" value="ECO:0007669"/>
    <property type="project" value="UniProtKB-UniRule"/>
</dbReference>
<dbReference type="PANTHER" id="PTHR43316">
    <property type="entry name" value="HYDROLASE, HALOACID DELAHOGENASE-RELATED"/>
    <property type="match status" value="1"/>
</dbReference>
<dbReference type="SFLD" id="SFLDG01129">
    <property type="entry name" value="C1.5:_HAD__Beta-PGM__Phosphata"/>
    <property type="match status" value="1"/>
</dbReference>
<dbReference type="Proteomes" id="UP000500895">
    <property type="component" value="Chromosome"/>
</dbReference>
<dbReference type="InterPro" id="IPR023198">
    <property type="entry name" value="PGP-like_dom2"/>
</dbReference>
<dbReference type="InterPro" id="IPR036412">
    <property type="entry name" value="HAD-like_sf"/>
</dbReference>
<evidence type="ECO:0000313" key="4">
    <source>
        <dbReference type="EMBL" id="QIP06032.1"/>
    </source>
</evidence>
<dbReference type="PANTHER" id="PTHR43316:SF3">
    <property type="entry name" value="HALOACID DEHALOGENASE, TYPE II (AFU_ORTHOLOGUE AFUA_2G07750)-RELATED"/>
    <property type="match status" value="1"/>
</dbReference>
<evidence type="ECO:0000256" key="1">
    <source>
        <dbReference type="ARBA" id="ARBA00008106"/>
    </source>
</evidence>
<dbReference type="NCBIfam" id="TIGR01549">
    <property type="entry name" value="HAD-SF-IA-v1"/>
    <property type="match status" value="1"/>
</dbReference>
<organism evidence="4 5">
    <name type="scientific">Bradyrhizobium symbiodeficiens</name>
    <dbReference type="NCBI Taxonomy" id="1404367"/>
    <lineage>
        <taxon>Bacteria</taxon>
        <taxon>Pseudomonadati</taxon>
        <taxon>Pseudomonadota</taxon>
        <taxon>Alphaproteobacteria</taxon>
        <taxon>Hyphomicrobiales</taxon>
        <taxon>Nitrobacteraceae</taxon>
        <taxon>Bradyrhizobium</taxon>
    </lineage>
</organism>
<dbReference type="InterPro" id="IPR023214">
    <property type="entry name" value="HAD_sf"/>
</dbReference>
<dbReference type="SFLD" id="SFLDF00045">
    <property type="entry name" value="2-haloacid_dehalogenase"/>
    <property type="match status" value="1"/>
</dbReference>
<dbReference type="SFLD" id="SFLDG01135">
    <property type="entry name" value="C1.5.6:_HAD__Beta-PGM__Phospha"/>
    <property type="match status" value="1"/>
</dbReference>
<keyword evidence="2 3" id="KW-0378">Hydrolase</keyword>
<dbReference type="EC" id="3.8.1.2" evidence="3"/>
<comment type="function">
    <text evidence="3">Catalyzes the hydrolytic dehalogenation of small (S)-2-haloalkanoic acids to yield the corresponding (R)-2-hydroxyalkanoic acids.</text>
</comment>
<dbReference type="InterPro" id="IPR006328">
    <property type="entry name" value="2-HAD"/>
</dbReference>
<dbReference type="InterPro" id="IPR006439">
    <property type="entry name" value="HAD-SF_hydro_IA"/>
</dbReference>
<dbReference type="Pfam" id="PF00702">
    <property type="entry name" value="Hydrolase"/>
    <property type="match status" value="1"/>
</dbReference>
<dbReference type="KEGG" id="bsym:CIT39_02055"/>
<sequence>MPINAVVFDAYGTLYDIQSVADVTEDAFPGYGEIITQVWRIKQLEYSWLRSLMGRYQDFAAVTRDSLTYTLRMLGLAYEREAFERVIEKYLHLELYPDATSALAALKPRKLAILSNGSPDMLNALVRNSGLDGLLDATISVDAKKIFKPSPAAYELIGEELGTAPHEVLFVSSNPWDAAGAKSFGLNVAWIERVTPEAMALACLENELVAPLTMFKAIRTQMDELGFAPDHRVRSLSELPSLAARP</sequence>
<gene>
    <name evidence="4" type="ORF">HAV00_07130</name>
</gene>
<evidence type="ECO:0000256" key="3">
    <source>
        <dbReference type="RuleBase" id="RU368077"/>
    </source>
</evidence>
<evidence type="ECO:0000256" key="2">
    <source>
        <dbReference type="ARBA" id="ARBA00022801"/>
    </source>
</evidence>
<dbReference type="NCBIfam" id="TIGR01428">
    <property type="entry name" value="HAD_type_II"/>
    <property type="match status" value="1"/>
</dbReference>
<dbReference type="PRINTS" id="PR00413">
    <property type="entry name" value="HADHALOGNASE"/>
</dbReference>
<dbReference type="RefSeq" id="WP_094973132.1">
    <property type="nucleotide sequence ID" value="NZ_CP029427.2"/>
</dbReference>
<name>A0A2U8Q5H6_9BRAD</name>
<dbReference type="NCBIfam" id="TIGR01493">
    <property type="entry name" value="HAD-SF-IA-v2"/>
    <property type="match status" value="1"/>
</dbReference>
<reference evidence="4 5" key="1">
    <citation type="journal article" date="2020" name="Int. J. Syst. Evol. Microbiol.">
        <title>Description and complete genome sequences of Bradyrhizobium symbiodeficiens sp. nov., a non-symbiotic bacterium associated with legumes native to Canada.</title>
        <authorList>
            <person name="Bromfield E.S.P."/>
            <person name="Cloutier S."/>
            <person name="Nguyen H.D.T."/>
        </authorList>
    </citation>
    <scope>NUCLEOTIDE SEQUENCE [LARGE SCALE GENOMIC DNA]</scope>
    <source>
        <strain evidence="4 5">101S1MB</strain>
    </source>
</reference>
<protein>
    <recommendedName>
        <fullName evidence="3">(S)-2-haloacid dehalogenase</fullName>
        <ecNumber evidence="3">3.8.1.2</ecNumber>
    </recommendedName>
    <alternativeName>
        <fullName evidence="3">2-haloalkanoic acid dehalogenase</fullName>
    </alternativeName>
    <alternativeName>
        <fullName evidence="3">Halocarboxylic acid halidohydrolase</fullName>
    </alternativeName>
    <alternativeName>
        <fullName evidence="3">L-2-haloacid dehalogenase</fullName>
    </alternativeName>
</protein>
<accession>A0A2U8Q5H6</accession>
<dbReference type="SFLD" id="SFLDS00003">
    <property type="entry name" value="Haloacid_Dehalogenase"/>
    <property type="match status" value="1"/>
</dbReference>
<comment type="catalytic activity">
    <reaction evidence="3">
        <text>an (S)-2-haloacid + H2O = a (2R)-2-hydroxycarboxylate + a halide anion + H(+)</text>
        <dbReference type="Rhea" id="RHEA:11192"/>
        <dbReference type="ChEBI" id="CHEBI:15377"/>
        <dbReference type="ChEBI" id="CHEBI:15378"/>
        <dbReference type="ChEBI" id="CHEBI:16042"/>
        <dbReference type="ChEBI" id="CHEBI:58314"/>
        <dbReference type="ChEBI" id="CHEBI:137405"/>
        <dbReference type="EC" id="3.8.1.2"/>
    </reaction>
</comment>
<dbReference type="Gene3D" id="3.40.50.1000">
    <property type="entry name" value="HAD superfamily/HAD-like"/>
    <property type="match status" value="1"/>
</dbReference>
<dbReference type="SUPFAM" id="SSF56784">
    <property type="entry name" value="HAD-like"/>
    <property type="match status" value="1"/>
</dbReference>
<comment type="similarity">
    <text evidence="1 3">Belongs to the HAD-like hydrolase superfamily. S-2-haloalkanoic acid dehalogenase family.</text>
</comment>
<dbReference type="Gene3D" id="1.10.150.240">
    <property type="entry name" value="Putative phosphatase, domain 2"/>
    <property type="match status" value="1"/>
</dbReference>
<evidence type="ECO:0000313" key="5">
    <source>
        <dbReference type="Proteomes" id="UP000500895"/>
    </source>
</evidence>